<accession>A0ABQ6HG45</accession>
<keyword evidence="10" id="KW-0067">ATP-binding</keyword>
<reference evidence="16 17" key="1">
    <citation type="submission" date="2023-03" db="EMBL/GenBank/DDBJ databases">
        <title>Thalassotalea loyana LMG 22536T draft genome sequence.</title>
        <authorList>
            <person name="Sawabe T."/>
        </authorList>
    </citation>
    <scope>NUCLEOTIDE SEQUENCE [LARGE SCALE GENOMIC DNA]</scope>
    <source>
        <strain evidence="16 17">LMG 22536</strain>
    </source>
</reference>
<comment type="subcellular location">
    <subcellularLocation>
        <location evidence="2">Cytoplasm</location>
    </subcellularLocation>
</comment>
<evidence type="ECO:0000256" key="4">
    <source>
        <dbReference type="ARBA" id="ARBA00012055"/>
    </source>
</evidence>
<keyword evidence="8" id="KW-0547">Nucleotide-binding</keyword>
<keyword evidence="11" id="KW-0460">Magnesium</keyword>
<keyword evidence="9" id="KW-0418">Kinase</keyword>
<dbReference type="Pfam" id="PF00365">
    <property type="entry name" value="PFK"/>
    <property type="match status" value="1"/>
</dbReference>
<evidence type="ECO:0000259" key="15">
    <source>
        <dbReference type="Pfam" id="PF00365"/>
    </source>
</evidence>
<evidence type="ECO:0000256" key="10">
    <source>
        <dbReference type="ARBA" id="ARBA00022840"/>
    </source>
</evidence>
<evidence type="ECO:0000256" key="6">
    <source>
        <dbReference type="ARBA" id="ARBA00022679"/>
    </source>
</evidence>
<dbReference type="Gene3D" id="3.40.50.450">
    <property type="match status" value="1"/>
</dbReference>
<keyword evidence="7" id="KW-0479">Metal-binding</keyword>
<dbReference type="SUPFAM" id="SSF53784">
    <property type="entry name" value="Phosphofructokinase"/>
    <property type="match status" value="1"/>
</dbReference>
<evidence type="ECO:0000256" key="8">
    <source>
        <dbReference type="ARBA" id="ARBA00022741"/>
    </source>
</evidence>
<dbReference type="Gene3D" id="3.40.50.460">
    <property type="entry name" value="Phosphofructokinase domain"/>
    <property type="match status" value="1"/>
</dbReference>
<feature type="domain" description="Phosphofructokinase" evidence="15">
    <location>
        <begin position="6"/>
        <end position="286"/>
    </location>
</feature>
<dbReference type="EC" id="2.7.1.11" evidence="4"/>
<gene>
    <name evidence="16" type="primary">pfkA</name>
    <name evidence="16" type="ORF">tloyanaT_27180</name>
</gene>
<evidence type="ECO:0000256" key="12">
    <source>
        <dbReference type="ARBA" id="ARBA00023152"/>
    </source>
</evidence>
<dbReference type="PANTHER" id="PTHR13697">
    <property type="entry name" value="PHOSPHOFRUCTOKINASE"/>
    <property type="match status" value="1"/>
</dbReference>
<keyword evidence="12" id="KW-0324">Glycolysis</keyword>
<dbReference type="NCBIfam" id="NF002872">
    <property type="entry name" value="PRK03202.1"/>
    <property type="match status" value="1"/>
</dbReference>
<evidence type="ECO:0000256" key="9">
    <source>
        <dbReference type="ARBA" id="ARBA00022777"/>
    </source>
</evidence>
<dbReference type="Proteomes" id="UP001157134">
    <property type="component" value="Unassembled WGS sequence"/>
</dbReference>
<dbReference type="PIRSF" id="PIRSF000532">
    <property type="entry name" value="ATP_PFK_prok"/>
    <property type="match status" value="1"/>
</dbReference>
<evidence type="ECO:0000256" key="14">
    <source>
        <dbReference type="ARBA" id="ARBA00048070"/>
    </source>
</evidence>
<evidence type="ECO:0000256" key="3">
    <source>
        <dbReference type="ARBA" id="ARBA00004679"/>
    </source>
</evidence>
<dbReference type="PRINTS" id="PR00476">
    <property type="entry name" value="PHFRCTKINASE"/>
</dbReference>
<dbReference type="PANTHER" id="PTHR13697:SF4">
    <property type="entry name" value="ATP-DEPENDENT 6-PHOSPHOFRUCTOKINASE"/>
    <property type="match status" value="1"/>
</dbReference>
<comment type="similarity">
    <text evidence="13">Belongs to the phosphofructokinase type A (PFKA) family.</text>
</comment>
<organism evidence="16 17">
    <name type="scientific">Thalassotalea loyana</name>
    <dbReference type="NCBI Taxonomy" id="280483"/>
    <lineage>
        <taxon>Bacteria</taxon>
        <taxon>Pseudomonadati</taxon>
        <taxon>Pseudomonadota</taxon>
        <taxon>Gammaproteobacteria</taxon>
        <taxon>Alteromonadales</taxon>
        <taxon>Colwelliaceae</taxon>
        <taxon>Thalassotalea</taxon>
    </lineage>
</organism>
<dbReference type="EMBL" id="BSSV01000006">
    <property type="protein sequence ID" value="GLX86465.1"/>
    <property type="molecule type" value="Genomic_DNA"/>
</dbReference>
<dbReference type="RefSeq" id="WP_284299519.1">
    <property type="nucleotide sequence ID" value="NZ_BSSV01000006.1"/>
</dbReference>
<evidence type="ECO:0000256" key="13">
    <source>
        <dbReference type="ARBA" id="ARBA00038478"/>
    </source>
</evidence>
<evidence type="ECO:0000256" key="7">
    <source>
        <dbReference type="ARBA" id="ARBA00022723"/>
    </source>
</evidence>
<evidence type="ECO:0000313" key="16">
    <source>
        <dbReference type="EMBL" id="GLX86465.1"/>
    </source>
</evidence>
<protein>
    <recommendedName>
        <fullName evidence="4">6-phosphofructokinase</fullName>
        <ecNumber evidence="4">2.7.1.11</ecNumber>
    </recommendedName>
</protein>
<dbReference type="InterPro" id="IPR035966">
    <property type="entry name" value="PKF_sf"/>
</dbReference>
<comment type="catalytic activity">
    <reaction evidence="14">
        <text>beta-D-fructose 6-phosphate + ATP = beta-D-fructose 1,6-bisphosphate + ADP + H(+)</text>
        <dbReference type="Rhea" id="RHEA:16109"/>
        <dbReference type="ChEBI" id="CHEBI:15378"/>
        <dbReference type="ChEBI" id="CHEBI:30616"/>
        <dbReference type="ChEBI" id="CHEBI:32966"/>
        <dbReference type="ChEBI" id="CHEBI:57634"/>
        <dbReference type="ChEBI" id="CHEBI:456216"/>
        <dbReference type="EC" id="2.7.1.11"/>
    </reaction>
</comment>
<dbReference type="InterPro" id="IPR000023">
    <property type="entry name" value="Phosphofructokinase_dom"/>
</dbReference>
<keyword evidence="5" id="KW-0963">Cytoplasm</keyword>
<evidence type="ECO:0000313" key="17">
    <source>
        <dbReference type="Proteomes" id="UP001157134"/>
    </source>
</evidence>
<evidence type="ECO:0000256" key="1">
    <source>
        <dbReference type="ARBA" id="ARBA00001946"/>
    </source>
</evidence>
<dbReference type="InterPro" id="IPR012003">
    <property type="entry name" value="ATP_PFK_prok-type"/>
</dbReference>
<keyword evidence="6" id="KW-0808">Transferase</keyword>
<dbReference type="InterPro" id="IPR022953">
    <property type="entry name" value="ATP_PFK"/>
</dbReference>
<evidence type="ECO:0000256" key="11">
    <source>
        <dbReference type="ARBA" id="ARBA00022842"/>
    </source>
</evidence>
<evidence type="ECO:0000256" key="2">
    <source>
        <dbReference type="ARBA" id="ARBA00004496"/>
    </source>
</evidence>
<comment type="pathway">
    <text evidence="3">Carbohydrate degradation; glycolysis; D-glyceraldehyde 3-phosphate and glycerone phosphate from D-glucose: step 3/4.</text>
</comment>
<sequence length="340" mass="36313">MKYVQRVGVLTSGGDAPGMNAAIRAIVLALGDDVDVIGYQHGYNGLINSHSIKLDKTDVDNIIHLGGTIIKSARCKEMCSIDGVKQAVSTLIKDKVDALIVIGGDGSFSGLLEIEKLWQGIVIGLPGTIDNDLDGTDNTIGFLSAVNTAIDAIDKIRDTADAFDRVFIIELMGRHSGHIAFNVGLASGAEAILSFENTDVTRPNQVVEQLAEQIVEHQNTCQNSFLICVAENLWPGGVGQLKEALNEFNNIDASTCILGHIQRGGAPAATDRILATKLGVAAVEAIQNKMSGYMIGERNSQPILVKLAEAIRHTKVVPDHLIKAHQNIKAINADSHLNKS</sequence>
<evidence type="ECO:0000256" key="5">
    <source>
        <dbReference type="ARBA" id="ARBA00022490"/>
    </source>
</evidence>
<name>A0ABQ6HG45_9GAMM</name>
<comment type="cofactor">
    <cofactor evidence="1">
        <name>Mg(2+)</name>
        <dbReference type="ChEBI" id="CHEBI:18420"/>
    </cofactor>
</comment>
<keyword evidence="17" id="KW-1185">Reference proteome</keyword>
<proteinExistence type="inferred from homology"/>
<comment type="caution">
    <text evidence="16">The sequence shown here is derived from an EMBL/GenBank/DDBJ whole genome shotgun (WGS) entry which is preliminary data.</text>
</comment>